<accession>A0A5B7JN45</accession>
<dbReference type="EMBL" id="VSRR010110280">
    <property type="protein sequence ID" value="MPC97502.1"/>
    <property type="molecule type" value="Genomic_DNA"/>
</dbReference>
<feature type="region of interest" description="Disordered" evidence="1">
    <location>
        <begin position="53"/>
        <end position="84"/>
    </location>
</feature>
<organism evidence="2 3">
    <name type="scientific">Portunus trituberculatus</name>
    <name type="common">Swimming crab</name>
    <name type="synonym">Neptunus trituberculatus</name>
    <dbReference type="NCBI Taxonomy" id="210409"/>
    <lineage>
        <taxon>Eukaryota</taxon>
        <taxon>Metazoa</taxon>
        <taxon>Ecdysozoa</taxon>
        <taxon>Arthropoda</taxon>
        <taxon>Crustacea</taxon>
        <taxon>Multicrustacea</taxon>
        <taxon>Malacostraca</taxon>
        <taxon>Eumalacostraca</taxon>
        <taxon>Eucarida</taxon>
        <taxon>Decapoda</taxon>
        <taxon>Pleocyemata</taxon>
        <taxon>Brachyura</taxon>
        <taxon>Eubrachyura</taxon>
        <taxon>Portunoidea</taxon>
        <taxon>Portunidae</taxon>
        <taxon>Portuninae</taxon>
        <taxon>Portunus</taxon>
    </lineage>
</organism>
<gene>
    <name evidence="2" type="ORF">E2C01_092820</name>
</gene>
<reference evidence="2 3" key="1">
    <citation type="submission" date="2019-05" db="EMBL/GenBank/DDBJ databases">
        <title>Another draft genome of Portunus trituberculatus and its Hox gene families provides insights of decapod evolution.</title>
        <authorList>
            <person name="Jeong J.-H."/>
            <person name="Song I."/>
            <person name="Kim S."/>
            <person name="Choi T."/>
            <person name="Kim D."/>
            <person name="Ryu S."/>
            <person name="Kim W."/>
        </authorList>
    </citation>
    <scope>NUCLEOTIDE SEQUENCE [LARGE SCALE GENOMIC DNA]</scope>
    <source>
        <tissue evidence="2">Muscle</tissue>
    </source>
</reference>
<protein>
    <submittedName>
        <fullName evidence="2">Uncharacterized protein</fullName>
    </submittedName>
</protein>
<dbReference type="AlphaFoldDB" id="A0A5B7JN45"/>
<proteinExistence type="predicted"/>
<feature type="compositionally biased region" description="Low complexity" evidence="1">
    <location>
        <begin position="53"/>
        <end position="63"/>
    </location>
</feature>
<dbReference type="Proteomes" id="UP000324222">
    <property type="component" value="Unassembled WGS sequence"/>
</dbReference>
<comment type="caution">
    <text evidence="2">The sequence shown here is derived from an EMBL/GenBank/DDBJ whole genome shotgun (WGS) entry which is preliminary data.</text>
</comment>
<name>A0A5B7JN45_PORTR</name>
<evidence type="ECO:0000313" key="3">
    <source>
        <dbReference type="Proteomes" id="UP000324222"/>
    </source>
</evidence>
<sequence length="84" mass="9663">MFTIVFQRVVTHYKYNLNQIITTFRHHARQTQHFTVQSLRQSAFTRLTPRHPLSPTLPSPHTTAKGTLHHAKPPASTHLVRAAM</sequence>
<evidence type="ECO:0000313" key="2">
    <source>
        <dbReference type="EMBL" id="MPC97502.1"/>
    </source>
</evidence>
<evidence type="ECO:0000256" key="1">
    <source>
        <dbReference type="SAM" id="MobiDB-lite"/>
    </source>
</evidence>
<keyword evidence="3" id="KW-1185">Reference proteome</keyword>